<sequence>MEDFNVYLLVAQYNIPININPLIRLSMFDYTAIIVAIITSISTIAGIYLKEWLFPKRKEQKLTIEKSNCYIELDKICASIRDTVHANAVYIAYFHNGGHFINGVEMDKYTVVGEDYDYCVVSYKKSFKDVLVNNFPYLFHNLLVRNRHYCNDVSKHKFQDRCYKDELESRGMKSAYTFLIKDPIKETPIGFISLEYNIVEGFNPDDEKYIWKKQNTIANLLNLNE</sequence>
<dbReference type="Proteomes" id="UP000827409">
    <property type="component" value="Segment"/>
</dbReference>
<accession>A0AAE7S0B0</accession>
<feature type="transmembrane region" description="Helical" evidence="1">
    <location>
        <begin position="30"/>
        <end position="49"/>
    </location>
</feature>
<reference evidence="2 3" key="1">
    <citation type="submission" date="2021-04" db="EMBL/GenBank/DDBJ databases">
        <authorList>
            <person name="Shkoporov A.N."/>
            <person name="Stockdale S.R."/>
            <person name="Guerin E."/>
            <person name="Ross R.P."/>
            <person name="Hill C."/>
        </authorList>
    </citation>
    <scope>NUCLEOTIDE SEQUENCE [LARGE SCALE GENOMIC DNA]</scope>
    <source>
        <strain evidence="3">cr13_1</strain>
    </source>
</reference>
<keyword evidence="1" id="KW-1133">Transmembrane helix</keyword>
<keyword evidence="1" id="KW-0472">Membrane</keyword>
<evidence type="ECO:0000313" key="3">
    <source>
        <dbReference type="Proteomes" id="UP000827409"/>
    </source>
</evidence>
<name>A0AAE7S0B0_9CAUD</name>
<dbReference type="KEGG" id="vg:75690869"/>
<protein>
    <recommendedName>
        <fullName evidence="4">Phage protein</fullName>
    </recommendedName>
</protein>
<organism evidence="2 3">
    <name type="scientific">uncultured phage cr13_1</name>
    <dbReference type="NCBI Taxonomy" id="2986396"/>
    <lineage>
        <taxon>Viruses</taxon>
        <taxon>Duplodnaviria</taxon>
        <taxon>Heunggongvirae</taxon>
        <taxon>Uroviricota</taxon>
        <taxon>Caudoviricetes</taxon>
        <taxon>Crassvirales</taxon>
        <taxon>Crevaviridae</taxon>
        <taxon>Doltivirinae</taxon>
        <taxon>Kingevirus</taxon>
        <taxon>Kingevirus communis</taxon>
    </lineage>
</organism>
<evidence type="ECO:0000313" key="2">
    <source>
        <dbReference type="EMBL" id="QWM90503.1"/>
    </source>
</evidence>
<evidence type="ECO:0008006" key="4">
    <source>
        <dbReference type="Google" id="ProtNLM"/>
    </source>
</evidence>
<dbReference type="GeneID" id="75690869"/>
<gene>
    <name evidence="2" type="primary">gp_26640</name>
</gene>
<dbReference type="RefSeq" id="YP_010360075.1">
    <property type="nucleotide sequence ID" value="NC_062780.1"/>
</dbReference>
<keyword evidence="1" id="KW-0812">Transmembrane</keyword>
<keyword evidence="3" id="KW-1185">Reference proteome</keyword>
<dbReference type="EMBL" id="MZ130490">
    <property type="protein sequence ID" value="QWM90503.1"/>
    <property type="molecule type" value="Genomic_DNA"/>
</dbReference>
<evidence type="ECO:0000256" key="1">
    <source>
        <dbReference type="SAM" id="Phobius"/>
    </source>
</evidence>
<proteinExistence type="predicted"/>